<dbReference type="GO" id="GO:0046820">
    <property type="term" value="F:4-amino-4-deoxychorismate synthase activity"/>
    <property type="evidence" value="ECO:0007669"/>
    <property type="project" value="TreeGrafter"/>
</dbReference>
<dbReference type="PRINTS" id="PR00095">
    <property type="entry name" value="ANTSNTHASEI"/>
</dbReference>
<dbReference type="PANTHER" id="PTHR11236:SF50">
    <property type="entry name" value="AMINODEOXYCHORISMATE SYNTHASE COMPONENT 1"/>
    <property type="match status" value="1"/>
</dbReference>
<protein>
    <submittedName>
        <fullName evidence="3">Aminodeoxychorismate synthase, component I</fullName>
    </submittedName>
</protein>
<reference evidence="3 4" key="1">
    <citation type="journal article" date="2018" name="ISME J.">
        <title>A methanotrophic archaeon couples anaerobic oxidation of methane to Fe(III) reduction.</title>
        <authorList>
            <person name="Cai C."/>
            <person name="Leu A.O."/>
            <person name="Xie G.J."/>
            <person name="Guo J."/>
            <person name="Feng Y."/>
            <person name="Zhao J.X."/>
            <person name="Tyson G.W."/>
            <person name="Yuan Z."/>
            <person name="Hu S."/>
        </authorList>
    </citation>
    <scope>NUCLEOTIDE SEQUENCE [LARGE SCALE GENOMIC DNA]</scope>
    <source>
        <strain evidence="3">FeB_12</strain>
    </source>
</reference>
<dbReference type="EMBL" id="PQAP01000070">
    <property type="protein sequence ID" value="PWB72941.1"/>
    <property type="molecule type" value="Genomic_DNA"/>
</dbReference>
<dbReference type="Pfam" id="PF04715">
    <property type="entry name" value="Anth_synt_I_N"/>
    <property type="match status" value="1"/>
</dbReference>
<dbReference type="AlphaFoldDB" id="A0A855X242"/>
<dbReference type="InterPro" id="IPR015890">
    <property type="entry name" value="Chorismate_C"/>
</dbReference>
<sequence length="453" mass="50355">MPFTIIPSSIREPFAFYKRLRVTTSHTCFLESLGDLDSGSSRYTFVGALPAEILSGTGDQIVLTNLHDGKSAKVASWLDVLDSWCRISNAIDSASPLQTGAIGYIGYDAKYEFERLTRNIESDINLPDIYLVRYDAVLIHDRTTGKSRWAVTGRCENRIRELEQLANQPAPAETAPFTLQSELNADFTLDGYLDSVHKTTDYIRAGDIFQANITGRFSARYHGNIVHLYERLRQSTPNPFFALFDFPQPVISTSPERFFTVRSGRISAAPIKGTIECVADGVDQRAALERSDKDRAENIMITDLMRNDIGRVCLKDSVQVEALCCLKRFNNLYHLESIISGTLRPGIRISDILRALFPCGSVTGAPKIRAMDIIEELEVTRRGPYTGAIGFFGSGGWIDTSVAIRIVYFDDTRLFVHAGGGIVADSTPEAEYRELLAKLSGISRALTGFKHDR</sequence>
<dbReference type="Pfam" id="PF00425">
    <property type="entry name" value="Chorismate_bind"/>
    <property type="match status" value="1"/>
</dbReference>
<dbReference type="Proteomes" id="UP000250918">
    <property type="component" value="Unassembled WGS sequence"/>
</dbReference>
<evidence type="ECO:0000259" key="1">
    <source>
        <dbReference type="Pfam" id="PF00425"/>
    </source>
</evidence>
<comment type="caution">
    <text evidence="3">The sequence shown here is derived from an EMBL/GenBank/DDBJ whole genome shotgun (WGS) entry which is preliminary data.</text>
</comment>
<dbReference type="InterPro" id="IPR005801">
    <property type="entry name" value="ADC_synthase"/>
</dbReference>
<dbReference type="PANTHER" id="PTHR11236">
    <property type="entry name" value="AMINOBENZOATE/ANTHRANILATE SYNTHASE"/>
    <property type="match status" value="1"/>
</dbReference>
<name>A0A855X242_9BACT</name>
<accession>A0A855X242</accession>
<evidence type="ECO:0000259" key="2">
    <source>
        <dbReference type="Pfam" id="PF04715"/>
    </source>
</evidence>
<dbReference type="InterPro" id="IPR019999">
    <property type="entry name" value="Anth_synth_I-like"/>
</dbReference>
<gene>
    <name evidence="3" type="ORF">C3F09_05955</name>
</gene>
<organism evidence="3 4">
    <name type="scientific">candidate division GN15 bacterium</name>
    <dbReference type="NCBI Taxonomy" id="2072418"/>
    <lineage>
        <taxon>Bacteria</taxon>
        <taxon>candidate division GN15</taxon>
    </lineage>
</organism>
<dbReference type="Gene3D" id="3.60.120.10">
    <property type="entry name" value="Anthranilate synthase"/>
    <property type="match status" value="1"/>
</dbReference>
<evidence type="ECO:0000313" key="3">
    <source>
        <dbReference type="EMBL" id="PWB72941.1"/>
    </source>
</evidence>
<evidence type="ECO:0000313" key="4">
    <source>
        <dbReference type="Proteomes" id="UP000250918"/>
    </source>
</evidence>
<feature type="domain" description="Chorismate-utilising enzyme C-terminal" evidence="1">
    <location>
        <begin position="191"/>
        <end position="438"/>
    </location>
</feature>
<dbReference type="GO" id="GO:0000162">
    <property type="term" value="P:L-tryptophan biosynthetic process"/>
    <property type="evidence" value="ECO:0007669"/>
    <property type="project" value="TreeGrafter"/>
</dbReference>
<dbReference type="SUPFAM" id="SSF56322">
    <property type="entry name" value="ADC synthase"/>
    <property type="match status" value="1"/>
</dbReference>
<feature type="domain" description="Anthranilate synthase component I N-terminal" evidence="2">
    <location>
        <begin position="11"/>
        <end position="144"/>
    </location>
</feature>
<proteinExistence type="predicted"/>
<dbReference type="InterPro" id="IPR006805">
    <property type="entry name" value="Anth_synth_I_N"/>
</dbReference>